<dbReference type="Gene3D" id="3.30.565.10">
    <property type="entry name" value="Histidine kinase-like ATPase, C-terminal domain"/>
    <property type="match status" value="1"/>
</dbReference>
<accession>A0ABZ1G585</accession>
<dbReference type="GO" id="GO:0005524">
    <property type="term" value="F:ATP binding"/>
    <property type="evidence" value="ECO:0007669"/>
    <property type="project" value="UniProtKB-KW"/>
</dbReference>
<dbReference type="Pfam" id="PF13581">
    <property type="entry name" value="HATPase_c_2"/>
    <property type="match status" value="1"/>
</dbReference>
<dbReference type="InterPro" id="IPR003594">
    <property type="entry name" value="HATPase_dom"/>
</dbReference>
<protein>
    <submittedName>
        <fullName evidence="3">ATP-binding protein</fullName>
    </submittedName>
</protein>
<gene>
    <name evidence="3" type="ORF">OIE64_21000</name>
</gene>
<evidence type="ECO:0000313" key="4">
    <source>
        <dbReference type="Proteomes" id="UP001330827"/>
    </source>
</evidence>
<dbReference type="Proteomes" id="UP001330827">
    <property type="component" value="Chromosome"/>
</dbReference>
<feature type="domain" description="Histidine kinase/HSP90-like ATPase" evidence="2">
    <location>
        <begin position="20"/>
        <end position="128"/>
    </location>
</feature>
<name>A0ABZ1G585_9ACTN</name>
<evidence type="ECO:0000313" key="3">
    <source>
        <dbReference type="EMBL" id="WSC15068.1"/>
    </source>
</evidence>
<keyword evidence="4" id="KW-1185">Reference proteome</keyword>
<proteinExistence type="predicted"/>
<dbReference type="EMBL" id="CP109114">
    <property type="protein sequence ID" value="WSC15068.1"/>
    <property type="molecule type" value="Genomic_DNA"/>
</dbReference>
<dbReference type="PANTHER" id="PTHR35526:SF3">
    <property type="entry name" value="ANTI-SIGMA-F FACTOR RSBW"/>
    <property type="match status" value="1"/>
</dbReference>
<dbReference type="InterPro" id="IPR050267">
    <property type="entry name" value="Anti-sigma-factor_SerPK"/>
</dbReference>
<keyword evidence="1" id="KW-0418">Kinase</keyword>
<evidence type="ECO:0000256" key="1">
    <source>
        <dbReference type="ARBA" id="ARBA00022527"/>
    </source>
</evidence>
<keyword evidence="1" id="KW-0723">Serine/threonine-protein kinase</keyword>
<dbReference type="InterPro" id="IPR036890">
    <property type="entry name" value="HATPase_C_sf"/>
</dbReference>
<evidence type="ECO:0000259" key="2">
    <source>
        <dbReference type="Pfam" id="PF13581"/>
    </source>
</evidence>
<dbReference type="PANTHER" id="PTHR35526">
    <property type="entry name" value="ANTI-SIGMA-F FACTOR RSBW-RELATED"/>
    <property type="match status" value="1"/>
</dbReference>
<dbReference type="RefSeq" id="WP_326594027.1">
    <property type="nucleotide sequence ID" value="NZ_CP109114.1"/>
</dbReference>
<keyword evidence="1" id="KW-0808">Transferase</keyword>
<dbReference type="CDD" id="cd16936">
    <property type="entry name" value="HATPase_RsbW-like"/>
    <property type="match status" value="1"/>
</dbReference>
<keyword evidence="3" id="KW-0547">Nucleotide-binding</keyword>
<organism evidence="3 4">
    <name type="scientific">Streptomyces brevispora</name>
    <dbReference type="NCBI Taxonomy" id="887462"/>
    <lineage>
        <taxon>Bacteria</taxon>
        <taxon>Bacillati</taxon>
        <taxon>Actinomycetota</taxon>
        <taxon>Actinomycetes</taxon>
        <taxon>Kitasatosporales</taxon>
        <taxon>Streptomycetaceae</taxon>
        <taxon>Streptomyces</taxon>
    </lineage>
</organism>
<dbReference type="SUPFAM" id="SSF55874">
    <property type="entry name" value="ATPase domain of HSP90 chaperone/DNA topoisomerase II/histidine kinase"/>
    <property type="match status" value="1"/>
</dbReference>
<reference evidence="3 4" key="1">
    <citation type="submission" date="2022-10" db="EMBL/GenBank/DDBJ databases">
        <title>The complete genomes of actinobacterial strains from the NBC collection.</title>
        <authorList>
            <person name="Joergensen T.S."/>
            <person name="Alvarez Arevalo M."/>
            <person name="Sterndorff E.B."/>
            <person name="Faurdal D."/>
            <person name="Vuksanovic O."/>
            <person name="Mourched A.-S."/>
            <person name="Charusanti P."/>
            <person name="Shaw S."/>
            <person name="Blin K."/>
            <person name="Weber T."/>
        </authorList>
    </citation>
    <scope>NUCLEOTIDE SEQUENCE [LARGE SCALE GENOMIC DNA]</scope>
    <source>
        <strain evidence="3 4">NBC 01769</strain>
    </source>
</reference>
<keyword evidence="3" id="KW-0067">ATP-binding</keyword>
<sequence length="134" mass="15007">MNETMQLVLMRERFYRRERRSVRFVREFVRTAAEDWGHGARADDVLLCVSELATNALVHGVPPGRGYRVRLTLSEAGRLLRVEVHDSGDGAPAVREPAGESGRGLLIVAAYSDGWGVEERGPGKVVWCQFRGER</sequence>